<organism evidence="1 2">
    <name type="scientific">Sporothrix curviconia</name>
    <dbReference type="NCBI Taxonomy" id="1260050"/>
    <lineage>
        <taxon>Eukaryota</taxon>
        <taxon>Fungi</taxon>
        <taxon>Dikarya</taxon>
        <taxon>Ascomycota</taxon>
        <taxon>Pezizomycotina</taxon>
        <taxon>Sordariomycetes</taxon>
        <taxon>Sordariomycetidae</taxon>
        <taxon>Ophiostomatales</taxon>
        <taxon>Ophiostomataceae</taxon>
        <taxon>Sporothrix</taxon>
    </lineage>
</organism>
<keyword evidence="2" id="KW-1185">Reference proteome</keyword>
<protein>
    <recommendedName>
        <fullName evidence="3">F-box domain-containing protein</fullName>
    </recommendedName>
</protein>
<reference evidence="1 2" key="1">
    <citation type="submission" date="2024-01" db="EMBL/GenBank/DDBJ databases">
        <authorList>
            <person name="Allen C."/>
            <person name="Tagirdzhanova G."/>
        </authorList>
    </citation>
    <scope>NUCLEOTIDE SEQUENCE [LARGE SCALE GENOMIC DNA]</scope>
</reference>
<dbReference type="EMBL" id="CAWUHB010000032">
    <property type="protein sequence ID" value="CAK7225284.1"/>
    <property type="molecule type" value="Genomic_DNA"/>
</dbReference>
<sequence>MTRITDLPCEVISTVLRHVGKPKDLFSAVLTCRHFCASFQENPYVMVDIVRDQIAPALLPYAVAVLEASNLDLLTDETTQALLDQLREETELPSTPRSRLLTMPLSWLADMSRLHSVIHELVTIYANSAWEHLLSNLSSSAHLLAGDPEDADKGGPRAFNDCLSLSPAEYVRFCRAFYRAELYFCLFTAPADTRGDPKADPDGGIVAGVAFLQTLPLWENEQLGSVMEFLGLQFSKATRDVLAHDVQFGTWQVDYVYSGVLNHERQTWISQGLSFVYHLMMEPSWDVKNESLKRTYGAESSFLSRTLFYMYEEVDISVKDAKKQSDSNETYAVMFRPLDPRHDSDQGPFKAWWAAYQEMNIFALIATHKAGFREMAFVFWDEDRLQRYNVLELFTDTAPRSELEMEDVRSEILAMEASHRARKTVWQRGGRGYWSEDDDSRVVWTGEFRR</sequence>
<proteinExistence type="predicted"/>
<comment type="caution">
    <text evidence="1">The sequence shown here is derived from an EMBL/GenBank/DDBJ whole genome shotgun (WGS) entry which is preliminary data.</text>
</comment>
<dbReference type="Proteomes" id="UP001642405">
    <property type="component" value="Unassembled WGS sequence"/>
</dbReference>
<evidence type="ECO:0000313" key="2">
    <source>
        <dbReference type="Proteomes" id="UP001642405"/>
    </source>
</evidence>
<evidence type="ECO:0000313" key="1">
    <source>
        <dbReference type="EMBL" id="CAK7225284.1"/>
    </source>
</evidence>
<gene>
    <name evidence="1" type="ORF">SCUCBS95973_005812</name>
</gene>
<evidence type="ECO:0008006" key="3">
    <source>
        <dbReference type="Google" id="ProtNLM"/>
    </source>
</evidence>
<dbReference type="InterPro" id="IPR036047">
    <property type="entry name" value="F-box-like_dom_sf"/>
</dbReference>
<dbReference type="SUPFAM" id="SSF81383">
    <property type="entry name" value="F-box domain"/>
    <property type="match status" value="1"/>
</dbReference>
<name>A0ABP0C1V7_9PEZI</name>
<accession>A0ABP0C1V7</accession>